<dbReference type="Pfam" id="PF12680">
    <property type="entry name" value="SnoaL_2"/>
    <property type="match status" value="1"/>
</dbReference>
<dbReference type="HOGENOM" id="CLU_147287_2_2_10"/>
<evidence type="ECO:0000259" key="1">
    <source>
        <dbReference type="Pfam" id="PF12680"/>
    </source>
</evidence>
<sequence length="125" mass="13973">MTKLTITPDCANSPKKEFLKTFNESFASGNASYICSHVSEDIVWEIHGDKSIRGKQNFSNEIHAMKHNIADELIIHTIITHGKEASVNGEIKMGKSTYAFCDVYRFTSAGNTQIKEIQSYVIQTA</sequence>
<evidence type="ECO:0000313" key="3">
    <source>
        <dbReference type="Proteomes" id="UP000001635"/>
    </source>
</evidence>
<dbReference type="Gene3D" id="3.10.450.50">
    <property type="match status" value="1"/>
</dbReference>
<dbReference type="Proteomes" id="UP000001635">
    <property type="component" value="Chromosome"/>
</dbReference>
<keyword evidence="3" id="KW-1185">Reference proteome</keyword>
<dbReference type="RefSeq" id="WP_014022333.1">
    <property type="nucleotide sequence ID" value="NC_015914.1"/>
</dbReference>
<reference evidence="3" key="1">
    <citation type="submission" date="2011-07" db="EMBL/GenBank/DDBJ databases">
        <title>The complete genome of Cyclobacterium marinum DSM 745.</title>
        <authorList>
            <person name="Lucas S."/>
            <person name="Han J."/>
            <person name="Lapidus A."/>
            <person name="Bruce D."/>
            <person name="Goodwin L."/>
            <person name="Pitluck S."/>
            <person name="Peters L."/>
            <person name="Kyrpides N."/>
            <person name="Mavromatis K."/>
            <person name="Ivanova N."/>
            <person name="Ovchinnikova G."/>
            <person name="Chertkov O."/>
            <person name="Detter J.C."/>
            <person name="Tapia R."/>
            <person name="Han C."/>
            <person name="Land M."/>
            <person name="Hauser L."/>
            <person name="Markowitz V."/>
            <person name="Cheng J.-F."/>
            <person name="Hugenholtz P."/>
            <person name="Woyke T."/>
            <person name="Wu D."/>
            <person name="Tindall B."/>
            <person name="Schuetze A."/>
            <person name="Brambilla E."/>
            <person name="Klenk H.-P."/>
            <person name="Eisen J.A."/>
        </authorList>
    </citation>
    <scope>NUCLEOTIDE SEQUENCE [LARGE SCALE GENOMIC DNA]</scope>
    <source>
        <strain evidence="3">ATCC 25205 / DSM 745 / LMG 13164 / NCIMB 1802</strain>
    </source>
</reference>
<proteinExistence type="predicted"/>
<organism evidence="2 3">
    <name type="scientific">Cyclobacterium marinum (strain ATCC 25205 / DSM 745 / LMG 13164 / NCIMB 1802)</name>
    <name type="common">Flectobacillus marinus</name>
    <dbReference type="NCBI Taxonomy" id="880070"/>
    <lineage>
        <taxon>Bacteria</taxon>
        <taxon>Pseudomonadati</taxon>
        <taxon>Bacteroidota</taxon>
        <taxon>Cytophagia</taxon>
        <taxon>Cytophagales</taxon>
        <taxon>Cyclobacteriaceae</taxon>
        <taxon>Cyclobacterium</taxon>
    </lineage>
</organism>
<dbReference type="EMBL" id="CP002955">
    <property type="protein sequence ID" value="AEL28049.1"/>
    <property type="molecule type" value="Genomic_DNA"/>
</dbReference>
<dbReference type="InterPro" id="IPR037401">
    <property type="entry name" value="SnoaL-like"/>
</dbReference>
<dbReference type="SUPFAM" id="SSF54427">
    <property type="entry name" value="NTF2-like"/>
    <property type="match status" value="1"/>
</dbReference>
<dbReference type="STRING" id="880070.Cycma_4347"/>
<dbReference type="OrthoDB" id="6692273at2"/>
<feature type="domain" description="SnoaL-like" evidence="1">
    <location>
        <begin position="21"/>
        <end position="107"/>
    </location>
</feature>
<dbReference type="eggNOG" id="COG3631">
    <property type="taxonomic scope" value="Bacteria"/>
</dbReference>
<accession>G0IXQ2</accession>
<name>G0IXQ2_CYCMS</name>
<dbReference type="AlphaFoldDB" id="G0IXQ2"/>
<gene>
    <name evidence="2" type="ordered locus">Cycma_4347</name>
</gene>
<evidence type="ECO:0000313" key="2">
    <source>
        <dbReference type="EMBL" id="AEL28049.1"/>
    </source>
</evidence>
<protein>
    <recommendedName>
        <fullName evidence="1">SnoaL-like domain-containing protein</fullName>
    </recommendedName>
</protein>
<dbReference type="KEGG" id="cmr:Cycma_4347"/>
<dbReference type="InterPro" id="IPR032710">
    <property type="entry name" value="NTF2-like_dom_sf"/>
</dbReference>